<feature type="transmembrane region" description="Helical" evidence="1">
    <location>
        <begin position="77"/>
        <end position="103"/>
    </location>
</feature>
<name>A0ABD6TKN7_9BACI</name>
<evidence type="ECO:0000313" key="2">
    <source>
        <dbReference type="EMBL" id="PHF04694.1"/>
    </source>
</evidence>
<accession>A0ABD6TKN7</accession>
<feature type="transmembrane region" description="Helical" evidence="1">
    <location>
        <begin position="109"/>
        <end position="131"/>
    </location>
</feature>
<keyword evidence="1" id="KW-0812">Transmembrane</keyword>
<sequence length="133" mass="15345">MLYVSVNGNKEMGRMFFNSWLLFFIFSLAVFRFTRLIVYDKITSFIRSPFIEEVQIQEHDGTMSTYMKVKGTGLQKWIGELLSCYWCTGVWISAFLLLFYHWIPKVAEPVLALLALAGAAAIIETIIGRFVEE</sequence>
<evidence type="ECO:0000256" key="1">
    <source>
        <dbReference type="SAM" id="Phobius"/>
    </source>
</evidence>
<dbReference type="AlphaFoldDB" id="A0ABD6TKN7"/>
<dbReference type="InterPro" id="IPR010773">
    <property type="entry name" value="Mycophage_PG1_Gp7"/>
</dbReference>
<proteinExistence type="predicted"/>
<keyword evidence="1" id="KW-0472">Membrane</keyword>
<comment type="caution">
    <text evidence="2">The sequence shown here is derived from an EMBL/GenBank/DDBJ whole genome shotgun (WGS) entry which is preliminary data.</text>
</comment>
<feature type="transmembrane region" description="Helical" evidence="1">
    <location>
        <begin position="20"/>
        <end position="38"/>
    </location>
</feature>
<dbReference type="Proteomes" id="UP000221918">
    <property type="component" value="Unassembled WGS sequence"/>
</dbReference>
<dbReference type="Pfam" id="PF07098">
    <property type="entry name" value="DUF1360"/>
    <property type="match status" value="1"/>
</dbReference>
<organism evidence="2 3">
    <name type="scientific">Bacillus pseudomycoides</name>
    <dbReference type="NCBI Taxonomy" id="64104"/>
    <lineage>
        <taxon>Bacteria</taxon>
        <taxon>Bacillati</taxon>
        <taxon>Bacillota</taxon>
        <taxon>Bacilli</taxon>
        <taxon>Bacillales</taxon>
        <taxon>Bacillaceae</taxon>
        <taxon>Bacillus</taxon>
        <taxon>Bacillus cereus group</taxon>
    </lineage>
</organism>
<gene>
    <name evidence="2" type="ORF">COF81_00060</name>
</gene>
<protein>
    <submittedName>
        <fullName evidence="2">DUF1360 domain-containing protein</fullName>
    </submittedName>
</protein>
<reference evidence="2 3" key="1">
    <citation type="submission" date="2017-09" db="EMBL/GenBank/DDBJ databases">
        <title>Large-scale bioinformatics analysis of Bacillus genomes uncovers conserved roles of natural products in bacterial physiology.</title>
        <authorList>
            <consortium name="Agbiome Team Llc"/>
            <person name="Bleich R.M."/>
            <person name="Grubbs K.J."/>
            <person name="Santa Maria K.C."/>
            <person name="Allen S.E."/>
            <person name="Farag S."/>
            <person name="Shank E.A."/>
            <person name="Bowers A."/>
        </authorList>
    </citation>
    <scope>NUCLEOTIDE SEQUENCE [LARGE SCALE GENOMIC DNA]</scope>
    <source>
        <strain evidence="2 3">AFS037265</strain>
    </source>
</reference>
<keyword evidence="1" id="KW-1133">Transmembrane helix</keyword>
<dbReference type="EMBL" id="NUTL01000005">
    <property type="protein sequence ID" value="PHF04694.1"/>
    <property type="molecule type" value="Genomic_DNA"/>
</dbReference>
<evidence type="ECO:0000313" key="3">
    <source>
        <dbReference type="Proteomes" id="UP000221918"/>
    </source>
</evidence>